<dbReference type="Pfam" id="PF00326">
    <property type="entry name" value="Peptidase_S9"/>
    <property type="match status" value="1"/>
</dbReference>
<evidence type="ECO:0000313" key="3">
    <source>
        <dbReference type="Proteomes" id="UP000193067"/>
    </source>
</evidence>
<dbReference type="InterPro" id="IPR050585">
    <property type="entry name" value="Xaa-Pro_dipeptidyl-ppase/CocE"/>
</dbReference>
<evidence type="ECO:0000259" key="1">
    <source>
        <dbReference type="Pfam" id="PF00326"/>
    </source>
</evidence>
<dbReference type="AlphaFoldDB" id="A0A1Y2IK52"/>
<dbReference type="Gene3D" id="2.120.10.30">
    <property type="entry name" value="TolB, C-terminal domain"/>
    <property type="match status" value="1"/>
</dbReference>
<dbReference type="STRING" id="1353009.A0A1Y2IK52"/>
<dbReference type="EMBL" id="KZ084114">
    <property type="protein sequence ID" value="OSD00963.1"/>
    <property type="molecule type" value="Genomic_DNA"/>
</dbReference>
<dbReference type="PANTHER" id="PTHR43056:SF5">
    <property type="entry name" value="PEPTIDASE S9 PROLYL OLIGOPEPTIDASE CATALYTIC DOMAIN-CONTAINING PROTEIN"/>
    <property type="match status" value="1"/>
</dbReference>
<dbReference type="SUPFAM" id="SSF53474">
    <property type="entry name" value="alpha/beta-Hydrolases"/>
    <property type="match status" value="1"/>
</dbReference>
<organism evidence="2 3">
    <name type="scientific">Trametes coccinea (strain BRFM310)</name>
    <name type="common">Pycnoporus coccineus</name>
    <dbReference type="NCBI Taxonomy" id="1353009"/>
    <lineage>
        <taxon>Eukaryota</taxon>
        <taxon>Fungi</taxon>
        <taxon>Dikarya</taxon>
        <taxon>Basidiomycota</taxon>
        <taxon>Agaricomycotina</taxon>
        <taxon>Agaricomycetes</taxon>
        <taxon>Polyporales</taxon>
        <taxon>Polyporaceae</taxon>
        <taxon>Trametes</taxon>
    </lineage>
</organism>
<dbReference type="InterPro" id="IPR001375">
    <property type="entry name" value="Peptidase_S9_cat"/>
</dbReference>
<feature type="domain" description="Peptidase S9 prolyl oligopeptidase catalytic" evidence="1">
    <location>
        <begin position="440"/>
        <end position="649"/>
    </location>
</feature>
<dbReference type="PANTHER" id="PTHR43056">
    <property type="entry name" value="PEPTIDASE S9 PROLYL OLIGOPEPTIDASE"/>
    <property type="match status" value="1"/>
</dbReference>
<gene>
    <name evidence="2" type="ORF">PYCCODRAFT_1452978</name>
</gene>
<reference evidence="2 3" key="1">
    <citation type="journal article" date="2015" name="Biotechnol. Biofuels">
        <title>Enhanced degradation of softwood versus hardwood by the white-rot fungus Pycnoporus coccineus.</title>
        <authorList>
            <person name="Couturier M."/>
            <person name="Navarro D."/>
            <person name="Chevret D."/>
            <person name="Henrissat B."/>
            <person name="Piumi F."/>
            <person name="Ruiz-Duenas F.J."/>
            <person name="Martinez A.T."/>
            <person name="Grigoriev I.V."/>
            <person name="Riley R."/>
            <person name="Lipzen A."/>
            <person name="Berrin J.G."/>
            <person name="Master E.R."/>
            <person name="Rosso M.N."/>
        </authorList>
    </citation>
    <scope>NUCLEOTIDE SEQUENCE [LARGE SCALE GENOMIC DNA]</scope>
    <source>
        <strain evidence="2 3">BRFM310</strain>
    </source>
</reference>
<dbReference type="Gene3D" id="3.40.50.1820">
    <property type="entry name" value="alpha/beta hydrolase"/>
    <property type="match status" value="1"/>
</dbReference>
<accession>A0A1Y2IK52</accession>
<keyword evidence="2" id="KW-0378">Hydrolase</keyword>
<protein>
    <submittedName>
        <fullName evidence="2">Alpha/beta-hydrolase</fullName>
    </submittedName>
</protein>
<evidence type="ECO:0000313" key="2">
    <source>
        <dbReference type="EMBL" id="OSD00963.1"/>
    </source>
</evidence>
<sequence length="652" mass="72430">MTKTAPYGTWTSPITTDVVLKSGGKVDELFVDPITSTIYHVEQRPDEGGRMVIVNTEKGHDVVGKEWNVRSAVHEYGGAPAVAHDGVIYFSNFKDGRVYRTKEGETPEPVTPENANYRYAKFAVHPRQPHLLVAIREDHTNDQPSTIVNILCLINTKEKTVTPLVEGADFYCNPCFTPDGKHIAWLQWFHPDMPWEGAEIHVADVQVDERSLTLSNAKHVAGKRIEISTGYPFWASNDLLLFLSDESGYHNPWQYSSSSGKASPVLSQPVDEDFAEPMWRMGYNFGVPLDLEGKMALFTAVKEGRNVLYLVSIRGGTLEELECPYVNFKCIQRVTYEAVVFQGQKHDEPQRVVLCNIKEYAKPKYTAVSADAAKEQAPFSRAYVSIPRSITVKSKETGEPVHVLYYPPTNPDFVAPEGEKPPAIVNAHGGPTSRSDPGLKLTIQYYTSRGFAWVDVNYGGSSGYGRKYIKRLEGNWGIVDIRDCAIATQQLSAPPYSLIDPQRVAITGSSAGGYTVLMSLCTYPEIYTAGVSSYGISDLITLGQFTHKFESHYLFKLAGGTPDEAPEAYKERSPVNKADKIKAPLLVLQGSLDAVVPPNQAEIIVSNIKKRGGRVEYIVFEGEGHGWRKAENIRTALEKELGFYEDVFGLRK</sequence>
<dbReference type="GO" id="GO:0006508">
    <property type="term" value="P:proteolysis"/>
    <property type="evidence" value="ECO:0007669"/>
    <property type="project" value="InterPro"/>
</dbReference>
<proteinExistence type="predicted"/>
<dbReference type="Proteomes" id="UP000193067">
    <property type="component" value="Unassembled WGS sequence"/>
</dbReference>
<dbReference type="InterPro" id="IPR011042">
    <property type="entry name" value="6-blade_b-propeller_TolB-like"/>
</dbReference>
<name>A0A1Y2IK52_TRAC3</name>
<dbReference type="SUPFAM" id="SSF82171">
    <property type="entry name" value="DPP6 N-terminal domain-like"/>
    <property type="match status" value="1"/>
</dbReference>
<dbReference type="InterPro" id="IPR029058">
    <property type="entry name" value="AB_hydrolase_fold"/>
</dbReference>
<dbReference type="OrthoDB" id="43744at2759"/>
<dbReference type="GO" id="GO:0008236">
    <property type="term" value="F:serine-type peptidase activity"/>
    <property type="evidence" value="ECO:0007669"/>
    <property type="project" value="InterPro"/>
</dbReference>
<keyword evidence="3" id="KW-1185">Reference proteome</keyword>